<dbReference type="GO" id="GO:0003700">
    <property type="term" value="F:DNA-binding transcription factor activity"/>
    <property type="evidence" value="ECO:0007669"/>
    <property type="project" value="InterPro"/>
</dbReference>
<dbReference type="PROSITE" id="PS50949">
    <property type="entry name" value="HTH_GNTR"/>
    <property type="match status" value="1"/>
</dbReference>
<dbReference type="STRING" id="715226.ABI_23050"/>
<dbReference type="HOGENOM" id="CLU_017584_9_4_5"/>
<evidence type="ECO:0000259" key="4">
    <source>
        <dbReference type="PROSITE" id="PS50949"/>
    </source>
</evidence>
<keyword evidence="6" id="KW-1185">Reference proteome</keyword>
<reference evidence="6" key="1">
    <citation type="submission" date="2011-03" db="EMBL/GenBank/DDBJ databases">
        <title>Draft genome sequence of Brevundimonas diminuta.</title>
        <authorList>
            <person name="Brown P.J.B."/>
            <person name="Buechlein A."/>
            <person name="Hemmerich C."/>
            <person name="Brun Y.V."/>
        </authorList>
    </citation>
    <scope>NUCLEOTIDE SEQUENCE [LARGE SCALE GENOMIC DNA]</scope>
    <source>
        <strain evidence="6">C19</strain>
    </source>
</reference>
<keyword evidence="3" id="KW-0804">Transcription</keyword>
<dbReference type="SUPFAM" id="SSF46785">
    <property type="entry name" value="Winged helix' DNA-binding domain"/>
    <property type="match status" value="1"/>
</dbReference>
<dbReference type="eggNOG" id="COG2186">
    <property type="taxonomic scope" value="Bacteria"/>
</dbReference>
<name>F4QNI5_9CAUL</name>
<dbReference type="Gene3D" id="1.20.120.530">
    <property type="entry name" value="GntR ligand-binding domain-like"/>
    <property type="match status" value="1"/>
</dbReference>
<accession>F4QNI5</accession>
<dbReference type="EMBL" id="GL883078">
    <property type="protein sequence ID" value="EGF90893.1"/>
    <property type="molecule type" value="Genomic_DNA"/>
</dbReference>
<dbReference type="OrthoDB" id="9028214at2"/>
<dbReference type="SMART" id="SM00895">
    <property type="entry name" value="FCD"/>
    <property type="match status" value="1"/>
</dbReference>
<dbReference type="GO" id="GO:0003677">
    <property type="term" value="F:DNA binding"/>
    <property type="evidence" value="ECO:0007669"/>
    <property type="project" value="UniProtKB-KW"/>
</dbReference>
<dbReference type="Pfam" id="PF00392">
    <property type="entry name" value="GntR"/>
    <property type="match status" value="1"/>
</dbReference>
<dbReference type="AlphaFoldDB" id="F4QNI5"/>
<keyword evidence="1" id="KW-0805">Transcription regulation</keyword>
<dbReference type="Proteomes" id="UP000006512">
    <property type="component" value="Unassembled WGS sequence"/>
</dbReference>
<dbReference type="InterPro" id="IPR036388">
    <property type="entry name" value="WH-like_DNA-bd_sf"/>
</dbReference>
<dbReference type="InterPro" id="IPR000524">
    <property type="entry name" value="Tscrpt_reg_HTH_GntR"/>
</dbReference>
<dbReference type="Gene3D" id="1.10.10.10">
    <property type="entry name" value="Winged helix-like DNA-binding domain superfamily/Winged helix DNA-binding domain"/>
    <property type="match status" value="1"/>
</dbReference>
<sequence length="231" mass="25836">MDIVCGLYAVGEALPTEHTLAAQWNVSRTAVREGLAILLGKGLIEARKKAGTLVTQRARWHLLDSQVLFWMRLADPDETYIRSLFELRLTIEPQAAGLAARRRTDQDLIRLQKAFDIMSDDRRTEETARRAEIQFHRALMAAAGNPMLLPLADSIEAAVVWANSYKTRRNISVRTSLDEHRMILDAVFRHDDAQARWGTETLIRSTLALTSPRPAPSAARGTADARIACHA</sequence>
<dbReference type="SMART" id="SM00345">
    <property type="entry name" value="HTH_GNTR"/>
    <property type="match status" value="1"/>
</dbReference>
<evidence type="ECO:0000256" key="1">
    <source>
        <dbReference type="ARBA" id="ARBA00023015"/>
    </source>
</evidence>
<dbReference type="PANTHER" id="PTHR43537:SF44">
    <property type="entry name" value="GNTR FAMILY REGULATORY PROTEIN"/>
    <property type="match status" value="1"/>
</dbReference>
<protein>
    <submittedName>
        <fullName evidence="5">Galactonate operon transcriptional repressor</fullName>
    </submittedName>
</protein>
<dbReference type="InterPro" id="IPR008920">
    <property type="entry name" value="TF_FadR/GntR_C"/>
</dbReference>
<evidence type="ECO:0000313" key="6">
    <source>
        <dbReference type="Proteomes" id="UP000006512"/>
    </source>
</evidence>
<dbReference type="CDD" id="cd07377">
    <property type="entry name" value="WHTH_GntR"/>
    <property type="match status" value="1"/>
</dbReference>
<gene>
    <name evidence="5" type="ORF">ABI_23050</name>
</gene>
<evidence type="ECO:0000256" key="2">
    <source>
        <dbReference type="ARBA" id="ARBA00023125"/>
    </source>
</evidence>
<dbReference type="InterPro" id="IPR011711">
    <property type="entry name" value="GntR_C"/>
</dbReference>
<organism evidence="5 6">
    <name type="scientific">Asticcacaulis biprosthecium C19</name>
    <dbReference type="NCBI Taxonomy" id="715226"/>
    <lineage>
        <taxon>Bacteria</taxon>
        <taxon>Pseudomonadati</taxon>
        <taxon>Pseudomonadota</taxon>
        <taxon>Alphaproteobacteria</taxon>
        <taxon>Caulobacterales</taxon>
        <taxon>Caulobacteraceae</taxon>
        <taxon>Asticcacaulis</taxon>
    </lineage>
</organism>
<evidence type="ECO:0000313" key="5">
    <source>
        <dbReference type="EMBL" id="EGF90893.1"/>
    </source>
</evidence>
<dbReference type="PANTHER" id="PTHR43537">
    <property type="entry name" value="TRANSCRIPTIONAL REGULATOR, GNTR FAMILY"/>
    <property type="match status" value="1"/>
</dbReference>
<dbReference type="Pfam" id="PF07729">
    <property type="entry name" value="FCD"/>
    <property type="match status" value="1"/>
</dbReference>
<keyword evidence="2" id="KW-0238">DNA-binding</keyword>
<dbReference type="SUPFAM" id="SSF48008">
    <property type="entry name" value="GntR ligand-binding domain-like"/>
    <property type="match status" value="1"/>
</dbReference>
<evidence type="ECO:0000256" key="3">
    <source>
        <dbReference type="ARBA" id="ARBA00023163"/>
    </source>
</evidence>
<dbReference type="InterPro" id="IPR036390">
    <property type="entry name" value="WH_DNA-bd_sf"/>
</dbReference>
<dbReference type="PRINTS" id="PR00035">
    <property type="entry name" value="HTHGNTR"/>
</dbReference>
<feature type="domain" description="HTH gntR-type" evidence="4">
    <location>
        <begin position="1"/>
        <end position="57"/>
    </location>
</feature>
<proteinExistence type="predicted"/>